<feature type="region of interest" description="Disordered" evidence="1">
    <location>
        <begin position="851"/>
        <end position="892"/>
    </location>
</feature>
<feature type="compositionally biased region" description="Polar residues" evidence="1">
    <location>
        <begin position="1129"/>
        <end position="1146"/>
    </location>
</feature>
<keyword evidence="2" id="KW-1133">Transmembrane helix</keyword>
<feature type="compositionally biased region" description="Low complexity" evidence="1">
    <location>
        <begin position="322"/>
        <end position="334"/>
    </location>
</feature>
<feature type="compositionally biased region" description="Low complexity" evidence="1">
    <location>
        <begin position="980"/>
        <end position="997"/>
    </location>
</feature>
<feature type="transmembrane region" description="Helical" evidence="2">
    <location>
        <begin position="77"/>
        <end position="95"/>
    </location>
</feature>
<feature type="region of interest" description="Disordered" evidence="1">
    <location>
        <begin position="1"/>
        <end position="55"/>
    </location>
</feature>
<feature type="region of interest" description="Disordered" evidence="1">
    <location>
        <begin position="104"/>
        <end position="129"/>
    </location>
</feature>
<proteinExistence type="predicted"/>
<feature type="region of interest" description="Disordered" evidence="1">
    <location>
        <begin position="229"/>
        <end position="426"/>
    </location>
</feature>
<feature type="region of interest" description="Disordered" evidence="1">
    <location>
        <begin position="589"/>
        <end position="614"/>
    </location>
</feature>
<feature type="region of interest" description="Disordered" evidence="1">
    <location>
        <begin position="685"/>
        <end position="706"/>
    </location>
</feature>
<feature type="compositionally biased region" description="Polar residues" evidence="1">
    <location>
        <begin position="335"/>
        <end position="354"/>
    </location>
</feature>
<feature type="region of interest" description="Disordered" evidence="1">
    <location>
        <begin position="1294"/>
        <end position="1420"/>
    </location>
</feature>
<feature type="region of interest" description="Disordered" evidence="1">
    <location>
        <begin position="1126"/>
        <end position="1185"/>
    </location>
</feature>
<feature type="compositionally biased region" description="Low complexity" evidence="1">
    <location>
        <begin position="290"/>
        <end position="315"/>
    </location>
</feature>
<dbReference type="EMBL" id="GGYP01006062">
    <property type="protein sequence ID" value="MDE50833.1"/>
    <property type="molecule type" value="Transcribed_RNA"/>
</dbReference>
<protein>
    <recommendedName>
        <fullName evidence="4">ZP domain-containing protein</fullName>
    </recommendedName>
</protein>
<feature type="region of interest" description="Disordered" evidence="1">
    <location>
        <begin position="769"/>
        <end position="823"/>
    </location>
</feature>
<feature type="compositionally biased region" description="Low complexity" evidence="1">
    <location>
        <begin position="1308"/>
        <end position="1320"/>
    </location>
</feature>
<keyword evidence="2" id="KW-0472">Membrane</keyword>
<dbReference type="PANTHER" id="PTHR46560:SF11">
    <property type="entry name" value="GH09980P"/>
    <property type="match status" value="1"/>
</dbReference>
<evidence type="ECO:0008006" key="4">
    <source>
        <dbReference type="Google" id="ProtNLM"/>
    </source>
</evidence>
<feature type="compositionally biased region" description="Low complexity" evidence="1">
    <location>
        <begin position="168"/>
        <end position="180"/>
    </location>
</feature>
<dbReference type="PANTHER" id="PTHR46560">
    <property type="entry name" value="CYPHER, ISOFORM B"/>
    <property type="match status" value="1"/>
</dbReference>
<feature type="compositionally biased region" description="Polar residues" evidence="1">
    <location>
        <begin position="386"/>
        <end position="403"/>
    </location>
</feature>
<feature type="compositionally biased region" description="Low complexity" evidence="1">
    <location>
        <begin position="770"/>
        <end position="790"/>
    </location>
</feature>
<feature type="compositionally biased region" description="Low complexity" evidence="1">
    <location>
        <begin position="1409"/>
        <end position="1420"/>
    </location>
</feature>
<feature type="compositionally biased region" description="Low complexity" evidence="1">
    <location>
        <begin position="148"/>
        <end position="159"/>
    </location>
</feature>
<organism evidence="3">
    <name type="scientific">Aceria tosichella</name>
    <name type="common">wheat curl mite</name>
    <dbReference type="NCBI Taxonomy" id="561515"/>
    <lineage>
        <taxon>Eukaryota</taxon>
        <taxon>Metazoa</taxon>
        <taxon>Ecdysozoa</taxon>
        <taxon>Arthropoda</taxon>
        <taxon>Chelicerata</taxon>
        <taxon>Arachnida</taxon>
        <taxon>Acari</taxon>
        <taxon>Acariformes</taxon>
        <taxon>Trombidiformes</taxon>
        <taxon>Prostigmata</taxon>
        <taxon>Eupodina</taxon>
        <taxon>Eriophyoidea</taxon>
        <taxon>Eriophyidae</taxon>
        <taxon>Eriophyinae</taxon>
        <taxon>Aceriini</taxon>
        <taxon>Aceria</taxon>
    </lineage>
</organism>
<feature type="region of interest" description="Disordered" evidence="1">
    <location>
        <begin position="1211"/>
        <end position="1254"/>
    </location>
</feature>
<feature type="compositionally biased region" description="Low complexity" evidence="1">
    <location>
        <begin position="949"/>
        <end position="959"/>
    </location>
</feature>
<evidence type="ECO:0000256" key="1">
    <source>
        <dbReference type="SAM" id="MobiDB-lite"/>
    </source>
</evidence>
<feature type="region of interest" description="Disordered" evidence="1">
    <location>
        <begin position="941"/>
        <end position="1069"/>
    </location>
</feature>
<feature type="compositionally biased region" description="Polar residues" evidence="1">
    <location>
        <begin position="1321"/>
        <end position="1337"/>
    </location>
</feature>
<evidence type="ECO:0000313" key="3">
    <source>
        <dbReference type="EMBL" id="MDE50833.1"/>
    </source>
</evidence>
<feature type="compositionally biased region" description="Basic and acidic residues" evidence="1">
    <location>
        <begin position="243"/>
        <end position="254"/>
    </location>
</feature>
<feature type="compositionally biased region" description="Low complexity" evidence="1">
    <location>
        <begin position="1341"/>
        <end position="1363"/>
    </location>
</feature>
<feature type="compositionally biased region" description="Low complexity" evidence="1">
    <location>
        <begin position="1160"/>
        <end position="1170"/>
    </location>
</feature>
<feature type="transmembrane region" description="Helical" evidence="2">
    <location>
        <begin position="720"/>
        <end position="744"/>
    </location>
</feature>
<feature type="compositionally biased region" description="Basic and acidic residues" evidence="1">
    <location>
        <begin position="1147"/>
        <end position="1158"/>
    </location>
</feature>
<evidence type="ECO:0000256" key="2">
    <source>
        <dbReference type="SAM" id="Phobius"/>
    </source>
</evidence>
<accession>A0A6G1SLP7</accession>
<feature type="compositionally biased region" description="Basic and acidic residues" evidence="1">
    <location>
        <begin position="18"/>
        <end position="32"/>
    </location>
</feature>
<feature type="region of interest" description="Disordered" evidence="1">
    <location>
        <begin position="143"/>
        <end position="196"/>
    </location>
</feature>
<reference evidence="3" key="1">
    <citation type="submission" date="2018-10" db="EMBL/GenBank/DDBJ databases">
        <title>Transcriptome assembly of Aceria tosichella (Wheat curl mite) Type 2.</title>
        <authorList>
            <person name="Scully E.D."/>
            <person name="Geib S.M."/>
            <person name="Palmer N.A."/>
            <person name="Gupta A.K."/>
            <person name="Sarath G."/>
            <person name="Tatineni S."/>
        </authorList>
    </citation>
    <scope>NUCLEOTIDE SEQUENCE</scope>
    <source>
        <strain evidence="3">LincolnNE</strain>
    </source>
</reference>
<sequence length="1420" mass="152664">MRPPTVGGGKEEDDDDEVANRKPLTESNESSRRTKRASAINKGTLPPPRRGRRGRVVISVKISPDRRRKTMSSLRRIGALSLLMIWLTILASNMTQPIMAIEEEQEATSEEMITPSASDPGGEQETTTSSALLAAHNESSHQLIAAKTSSSTTSQQQHQQVERNKDTQTNNQAHQQQQQNPLIGRTFEDQRRPVVTGRQSRIYRIRAIGSNGSFAGSVLRLNPLQSSLIGGGGSSSSSFARPTETKEPTTEESRQPATEEPPNEEAQKFGARQSAPSAKLVVAPPSTIKQSQQQQQKACTSSSPSPSSSSSSSSSMTGADGETTAEASSISASSQTLRLTSKPASGSPQQQLVAGQQRAAGSVSSIGGGGASRQAARGELDESLLAPQSTAANEQQSTLESASGTIGIGGGGQAERAPSLSADQPRSSASVESILSLIDDFDSKITTNKTEAQLSCDSGEMVIRLNFTEPFRGVVYPDHNRLSPCRFFGDGHHNYELRLPLRSCGTRQVAPRVFVNDVIVRFHKTLELEEDEVKTLICRYPPPLDASLNSGANLAAGNGLVHELGGSGSQIDPNRPSLASSGESHLNHQPFELVDPASGRPTNRLGGIKQSQPETFGELLAPSGGRHRTQSGDTLFTGSNLSPAERILFRQQHNNNNNINEPLLSTSSSGIKQLNSRLFQPEPARTLESGDQRGGSLSLSPNGAANSPSSFFDRLTSIELLFLISSLMFLVLLAFGLAGGYYCFSRRNRRETPAGAQLLRRQKKRSYFNSPTSLLTSSTPVPSSATARAAGQPYYQRAAGLPPASGRAAGHHMVPVSSSSSRQAHHLLDQDLYPAAAAGGRQPAGSYYQQYLHQQQQQQQAPSSPDDSDISGQQLLPATGSTGGTRPGTRFNYLSANTTTAAPITSAHYQSSTLRPHYNHHHHPSGPAIVGRRQAQDLSAVYSHHHQLAGGRRAAATAGQQSDRPFGSAALRSSATELRSQSSQQQQQHDQYHNPNHYNHHHLAGTSTLGRRGVTNRPIGSGDPLSVADGSSQHHRNQYRINNQNRHHQSQQQKQPPPSKQQQQQRALPLASQTIAANLYYAQMRHAKSLQQLRDKSNIEWSNQDQEDQYQEDYLNDDKIRQKQRQHFYDTSTLTRQDVDGTNSGRTTRESAELRVHDMSAGSSSSTASDSELDGPDGSDGRNRPKLILKSIEDSFVTNLTEIYGQEYKKRDTTRPLSLAEWRSRQPMRRGPAPGEPGGAPTNHEHAGESQPDDVMEHGTMGQTNLRSLTELDVNFAKSMLRPTVATLASASSGQLPQFGGAQSRPINTSPSTTTTNTTSQQKQAPASSTVSSSGTKNIKPAPASGGTGIAAAAAGTSSVVAAETSKQAAARSSMDDDLVISPDYNHGRLKLRPNNDMERPDGGGSPGGSSISHESISYV</sequence>
<feature type="compositionally biased region" description="Low complexity" evidence="1">
    <location>
        <begin position="1050"/>
        <end position="1069"/>
    </location>
</feature>
<feature type="compositionally biased region" description="Polar residues" evidence="1">
    <location>
        <begin position="695"/>
        <end position="706"/>
    </location>
</feature>
<name>A0A6G1SLP7_9ACAR</name>
<keyword evidence="2" id="KW-0812">Transmembrane</keyword>
<gene>
    <name evidence="3" type="ORF">g.13343</name>
</gene>
<feature type="compositionally biased region" description="Low complexity" evidence="1">
    <location>
        <begin position="851"/>
        <end position="874"/>
    </location>
</feature>